<dbReference type="Gene3D" id="3.40.630.10">
    <property type="entry name" value="Zn peptidases"/>
    <property type="match status" value="1"/>
</dbReference>
<evidence type="ECO:0000313" key="8">
    <source>
        <dbReference type="Proteomes" id="UP001183176"/>
    </source>
</evidence>
<dbReference type="EMBL" id="JAVREH010000023">
    <property type="protein sequence ID" value="MDT0262818.1"/>
    <property type="molecule type" value="Genomic_DNA"/>
</dbReference>
<evidence type="ECO:0000259" key="6">
    <source>
        <dbReference type="Pfam" id="PF07687"/>
    </source>
</evidence>
<evidence type="ECO:0000256" key="5">
    <source>
        <dbReference type="ARBA" id="ARBA00022833"/>
    </source>
</evidence>
<proteinExistence type="inferred from homology"/>
<keyword evidence="5" id="KW-0862">Zinc</keyword>
<dbReference type="CDD" id="cd05675">
    <property type="entry name" value="M20_yscS_like"/>
    <property type="match status" value="1"/>
</dbReference>
<evidence type="ECO:0000256" key="1">
    <source>
        <dbReference type="ARBA" id="ARBA00001947"/>
    </source>
</evidence>
<organism evidence="7 8">
    <name type="scientific">Jatrophihabitans lederbergiae</name>
    <dbReference type="NCBI Taxonomy" id="3075547"/>
    <lineage>
        <taxon>Bacteria</taxon>
        <taxon>Bacillati</taxon>
        <taxon>Actinomycetota</taxon>
        <taxon>Actinomycetes</taxon>
        <taxon>Jatrophihabitantales</taxon>
        <taxon>Jatrophihabitantaceae</taxon>
        <taxon>Jatrophihabitans</taxon>
    </lineage>
</organism>
<sequence>MTAAPGSNAPTTKTASDEVAELLSDLIRINTSNPTHPERPAAEWVAEKLAEAGIESTILESAPGRASTIARVRGSNPDRKPLLIHGHLDVVPADASEWSVDPFGGEIKDDYVWGRGAVDMKDMDAMTLAVIRDWARNGVQPERDIVLAFVSDEEAGGRQGAHWLVDNHPDLFADCTEAISEVGGFSLTVGSDLRLYLIQTAEKGIGWLKLRAEARPGHGSMVHTDNAVTELAKAVTRIGAHEFPLHVTPTVRQFLSRIADVTGLDIDPENPEAALAHLGGMARMIGASLRNTANPTMLQAGYKANVIPSSAEATIDTRFLPGHEQELFDTIDELIGEHVTREFIAHDIAVETDFDGELVDAMAAALKAEDPHGIPVPYLMSGGTDAKSFSQLGIRNFGFSPLLLPPELDFSSLFHGIDERVPISALQFGVRTLDRFLRSC</sequence>
<keyword evidence="8" id="KW-1185">Reference proteome</keyword>
<comment type="cofactor">
    <cofactor evidence="1">
        <name>Zn(2+)</name>
        <dbReference type="ChEBI" id="CHEBI:29105"/>
    </cofactor>
</comment>
<name>A0ABU2JCU6_9ACTN</name>
<comment type="caution">
    <text evidence="7">The sequence shown here is derived from an EMBL/GenBank/DDBJ whole genome shotgun (WGS) entry which is preliminary data.</text>
</comment>
<dbReference type="Pfam" id="PF01546">
    <property type="entry name" value="Peptidase_M20"/>
    <property type="match status" value="1"/>
</dbReference>
<dbReference type="InterPro" id="IPR001261">
    <property type="entry name" value="ArgE/DapE_CS"/>
</dbReference>
<evidence type="ECO:0000256" key="2">
    <source>
        <dbReference type="ARBA" id="ARBA00006247"/>
    </source>
</evidence>
<dbReference type="InterPro" id="IPR036264">
    <property type="entry name" value="Bact_exopeptidase_dim_dom"/>
</dbReference>
<dbReference type="Gene3D" id="3.30.70.360">
    <property type="match status" value="1"/>
</dbReference>
<gene>
    <name evidence="7" type="ORF">RM423_15590</name>
</gene>
<dbReference type="Pfam" id="PF07687">
    <property type="entry name" value="M20_dimer"/>
    <property type="match status" value="1"/>
</dbReference>
<dbReference type="InterPro" id="IPR002933">
    <property type="entry name" value="Peptidase_M20"/>
</dbReference>
<keyword evidence="3" id="KW-0479">Metal-binding</keyword>
<evidence type="ECO:0000313" key="7">
    <source>
        <dbReference type="EMBL" id="MDT0262818.1"/>
    </source>
</evidence>
<comment type="similarity">
    <text evidence="2">Belongs to the peptidase M20A family.</text>
</comment>
<dbReference type="PANTHER" id="PTHR43808:SF8">
    <property type="entry name" value="PEPTIDASE M20 DIMERISATION DOMAIN-CONTAINING PROTEIN"/>
    <property type="match status" value="1"/>
</dbReference>
<evidence type="ECO:0000256" key="3">
    <source>
        <dbReference type="ARBA" id="ARBA00022723"/>
    </source>
</evidence>
<protein>
    <submittedName>
        <fullName evidence="7">M20/M25/M40 family metallo-hydrolase</fullName>
    </submittedName>
</protein>
<dbReference type="PANTHER" id="PTHR43808">
    <property type="entry name" value="ACETYLORNITHINE DEACETYLASE"/>
    <property type="match status" value="1"/>
</dbReference>
<dbReference type="InterPro" id="IPR011650">
    <property type="entry name" value="Peptidase_M20_dimer"/>
</dbReference>
<dbReference type="SUPFAM" id="SSF55031">
    <property type="entry name" value="Bacterial exopeptidase dimerisation domain"/>
    <property type="match status" value="1"/>
</dbReference>
<dbReference type="SUPFAM" id="SSF53187">
    <property type="entry name" value="Zn-dependent exopeptidases"/>
    <property type="match status" value="1"/>
</dbReference>
<accession>A0ABU2JCU6</accession>
<reference evidence="8" key="1">
    <citation type="submission" date="2023-07" db="EMBL/GenBank/DDBJ databases">
        <title>30 novel species of actinomycetes from the DSMZ collection.</title>
        <authorList>
            <person name="Nouioui I."/>
        </authorList>
    </citation>
    <scope>NUCLEOTIDE SEQUENCE [LARGE SCALE GENOMIC DNA]</scope>
    <source>
        <strain evidence="8">DSM 44399</strain>
    </source>
</reference>
<feature type="domain" description="Peptidase M20 dimerisation" evidence="6">
    <location>
        <begin position="200"/>
        <end position="338"/>
    </location>
</feature>
<dbReference type="PROSITE" id="PS00758">
    <property type="entry name" value="ARGE_DAPE_CPG2_1"/>
    <property type="match status" value="1"/>
</dbReference>
<dbReference type="RefSeq" id="WP_311423965.1">
    <property type="nucleotide sequence ID" value="NZ_JAVREH010000023.1"/>
</dbReference>
<dbReference type="Proteomes" id="UP001183176">
    <property type="component" value="Unassembled WGS sequence"/>
</dbReference>
<dbReference type="NCBIfam" id="NF005913">
    <property type="entry name" value="PRK07906.1"/>
    <property type="match status" value="1"/>
</dbReference>
<dbReference type="PIRSF" id="PIRSF036696">
    <property type="entry name" value="ACY-1"/>
    <property type="match status" value="1"/>
</dbReference>
<dbReference type="Gene3D" id="1.10.150.900">
    <property type="match status" value="1"/>
</dbReference>
<dbReference type="InterPro" id="IPR050072">
    <property type="entry name" value="Peptidase_M20A"/>
</dbReference>
<evidence type="ECO:0000256" key="4">
    <source>
        <dbReference type="ARBA" id="ARBA00022801"/>
    </source>
</evidence>
<keyword evidence="4" id="KW-0378">Hydrolase</keyword>